<evidence type="ECO:0000256" key="4">
    <source>
        <dbReference type="PIRSR" id="PIRSR006806-1"/>
    </source>
</evidence>
<dbReference type="AlphaFoldDB" id="A0A143P843"/>
<sequence length="180" mass="20898">MRKSDFRKETLQQMKNIDISIKNRADQWLAEQLYSTKEFINAQKIGIVLAMDHEVNTYPIIKEMLRLKKQVFVPSTEYSTKKMTFQNLTDLESLSVDEKGIKFVNADTKKTNDLDLLIVPGVVFNEQGYRIGYGGGYFDKFLNKHKTKSVSLIYDLQINNDFTPENHDEKVEHLIVAETK</sequence>
<dbReference type="RefSeq" id="WP_047130988.1">
    <property type="nucleotide sequence ID" value="NZ_CP015114.1"/>
</dbReference>
<organism evidence="7 8">
    <name type="scientific">Staphylococcus condimenti</name>
    <dbReference type="NCBI Taxonomy" id="70255"/>
    <lineage>
        <taxon>Bacteria</taxon>
        <taxon>Bacillati</taxon>
        <taxon>Bacillota</taxon>
        <taxon>Bacilli</taxon>
        <taxon>Bacillales</taxon>
        <taxon>Staphylococcaceae</taxon>
        <taxon>Staphylococcus</taxon>
    </lineage>
</organism>
<dbReference type="Pfam" id="PF01812">
    <property type="entry name" value="5-FTHF_cyc-lig"/>
    <property type="match status" value="1"/>
</dbReference>
<evidence type="ECO:0000256" key="3">
    <source>
        <dbReference type="ARBA" id="ARBA00022840"/>
    </source>
</evidence>
<comment type="catalytic activity">
    <reaction evidence="5">
        <text>(6S)-5-formyl-5,6,7,8-tetrahydrofolate + ATP = (6R)-5,10-methenyltetrahydrofolate + ADP + phosphate</text>
        <dbReference type="Rhea" id="RHEA:10488"/>
        <dbReference type="ChEBI" id="CHEBI:30616"/>
        <dbReference type="ChEBI" id="CHEBI:43474"/>
        <dbReference type="ChEBI" id="CHEBI:57455"/>
        <dbReference type="ChEBI" id="CHEBI:57457"/>
        <dbReference type="ChEBI" id="CHEBI:456216"/>
        <dbReference type="EC" id="6.3.3.2"/>
    </reaction>
</comment>
<protein>
    <recommendedName>
        <fullName evidence="5">5-formyltetrahydrofolate cyclo-ligase</fullName>
        <ecNumber evidence="5">6.3.3.2</ecNumber>
    </recommendedName>
</protein>
<evidence type="ECO:0000256" key="2">
    <source>
        <dbReference type="ARBA" id="ARBA00022741"/>
    </source>
</evidence>
<dbReference type="OrthoDB" id="9801938at2"/>
<dbReference type="EC" id="6.3.3.2" evidence="5"/>
<evidence type="ECO:0000313" key="9">
    <source>
        <dbReference type="Proteomes" id="UP000595942"/>
    </source>
</evidence>
<dbReference type="InterPro" id="IPR037171">
    <property type="entry name" value="NagB/RpiA_transferase-like"/>
</dbReference>
<dbReference type="PIRSF" id="PIRSF006806">
    <property type="entry name" value="FTHF_cligase"/>
    <property type="match status" value="1"/>
</dbReference>
<dbReference type="GO" id="GO:0005524">
    <property type="term" value="F:ATP binding"/>
    <property type="evidence" value="ECO:0007669"/>
    <property type="project" value="UniProtKB-KW"/>
</dbReference>
<keyword evidence="5" id="KW-0479">Metal-binding</keyword>
<dbReference type="GO" id="GO:0030272">
    <property type="term" value="F:5-formyltetrahydrofolate cyclo-ligase activity"/>
    <property type="evidence" value="ECO:0007669"/>
    <property type="project" value="UniProtKB-EC"/>
</dbReference>
<reference evidence="6 9" key="2">
    <citation type="submission" date="2021-01" db="EMBL/GenBank/DDBJ databases">
        <title>FDA dAtabase for Regulatory Grade micrObial Sequences (FDA-ARGOS): Supporting development and validation of Infectious Disease Dx tests.</title>
        <authorList>
            <person name="Sproer C."/>
            <person name="Gronow S."/>
            <person name="Severitt S."/>
            <person name="Schroder I."/>
            <person name="Tallon L."/>
            <person name="Sadzewicz L."/>
            <person name="Zhao X."/>
            <person name="Boylan J."/>
            <person name="Ott S."/>
            <person name="Bowen H."/>
            <person name="Vavikolanu K."/>
            <person name="Mehta A."/>
            <person name="Aluvathingal J."/>
            <person name="Nadendla S."/>
            <person name="Lowell S."/>
            <person name="Myers T."/>
            <person name="Yan Y."/>
            <person name="Sichtig H."/>
        </authorList>
    </citation>
    <scope>NUCLEOTIDE SEQUENCE [LARGE SCALE GENOMIC DNA]</scope>
    <source>
        <strain evidence="6 9">FDAARGOS_1148</strain>
    </source>
</reference>
<gene>
    <name evidence="7" type="ORF">EIG99_11525</name>
    <name evidence="6" type="ORF">I6J05_04110</name>
</gene>
<dbReference type="KEGG" id="scv:A4G25_01605"/>
<dbReference type="InterPro" id="IPR002698">
    <property type="entry name" value="FTHF_cligase"/>
</dbReference>
<dbReference type="Gene3D" id="3.40.50.10420">
    <property type="entry name" value="NagB/RpiA/CoA transferase-like"/>
    <property type="match status" value="1"/>
</dbReference>
<evidence type="ECO:0000313" key="8">
    <source>
        <dbReference type="Proteomes" id="UP000293854"/>
    </source>
</evidence>
<dbReference type="PANTHER" id="PTHR23407:SF1">
    <property type="entry name" value="5-FORMYLTETRAHYDROFOLATE CYCLO-LIGASE"/>
    <property type="match status" value="1"/>
</dbReference>
<dbReference type="Proteomes" id="UP000595942">
    <property type="component" value="Chromosome"/>
</dbReference>
<accession>A0A143P843</accession>
<evidence type="ECO:0000313" key="7">
    <source>
        <dbReference type="EMBL" id="RZI00441.1"/>
    </source>
</evidence>
<keyword evidence="2 4" id="KW-0547">Nucleotide-binding</keyword>
<dbReference type="EMBL" id="CP068073">
    <property type="protein sequence ID" value="QQS83511.1"/>
    <property type="molecule type" value="Genomic_DNA"/>
</dbReference>
<evidence type="ECO:0000313" key="6">
    <source>
        <dbReference type="EMBL" id="QQS83511.1"/>
    </source>
</evidence>
<dbReference type="EMBL" id="RQTE01000275">
    <property type="protein sequence ID" value="RZI00441.1"/>
    <property type="molecule type" value="Genomic_DNA"/>
</dbReference>
<dbReference type="NCBIfam" id="TIGR02727">
    <property type="entry name" value="MTHFS_bact"/>
    <property type="match status" value="1"/>
</dbReference>
<dbReference type="PANTHER" id="PTHR23407">
    <property type="entry name" value="ATPASE INHIBITOR/5-FORMYLTETRAHYDROFOLATE CYCLO-LIGASE"/>
    <property type="match status" value="1"/>
</dbReference>
<evidence type="ECO:0000256" key="5">
    <source>
        <dbReference type="RuleBase" id="RU361279"/>
    </source>
</evidence>
<comment type="cofactor">
    <cofactor evidence="5">
        <name>Mg(2+)</name>
        <dbReference type="ChEBI" id="CHEBI:18420"/>
    </cofactor>
</comment>
<feature type="binding site" evidence="4">
    <location>
        <position position="54"/>
    </location>
    <ligand>
        <name>substrate</name>
    </ligand>
</feature>
<dbReference type="InterPro" id="IPR024185">
    <property type="entry name" value="FTHF_cligase-like_sf"/>
</dbReference>
<keyword evidence="3 4" id="KW-0067">ATP-binding</keyword>
<keyword evidence="9" id="KW-1185">Reference proteome</keyword>
<dbReference type="GO" id="GO:0035999">
    <property type="term" value="P:tetrahydrofolate interconversion"/>
    <property type="evidence" value="ECO:0007669"/>
    <property type="project" value="TreeGrafter"/>
</dbReference>
<feature type="binding site" evidence="4">
    <location>
        <position position="49"/>
    </location>
    <ligand>
        <name>substrate</name>
    </ligand>
</feature>
<feature type="binding site" evidence="4">
    <location>
        <begin position="3"/>
        <end position="7"/>
    </location>
    <ligand>
        <name>ATP</name>
        <dbReference type="ChEBI" id="CHEBI:30616"/>
    </ligand>
</feature>
<dbReference type="SUPFAM" id="SSF100950">
    <property type="entry name" value="NagB/RpiA/CoA transferase-like"/>
    <property type="match status" value="1"/>
</dbReference>
<dbReference type="Proteomes" id="UP000293854">
    <property type="component" value="Unassembled WGS sequence"/>
</dbReference>
<proteinExistence type="inferred from homology"/>
<reference evidence="7 8" key="1">
    <citation type="submission" date="2018-11" db="EMBL/GenBank/DDBJ databases">
        <title>Genomic profiling of Staphylococcus species from a Poultry farm system in KwaZulu-Natal, South Africa.</title>
        <authorList>
            <person name="Amoako D.G."/>
            <person name="Somboro A.M."/>
            <person name="Abia A.L.K."/>
            <person name="Bester L.A."/>
            <person name="Essack S.Y."/>
        </authorList>
    </citation>
    <scope>NUCLEOTIDE SEQUENCE [LARGE SCALE GENOMIC DNA]</scope>
    <source>
        <strain evidence="7 8">SA11</strain>
    </source>
</reference>
<dbReference type="GO" id="GO:0009396">
    <property type="term" value="P:folic acid-containing compound biosynthetic process"/>
    <property type="evidence" value="ECO:0007669"/>
    <property type="project" value="TreeGrafter"/>
</dbReference>
<dbReference type="GO" id="GO:0046872">
    <property type="term" value="F:metal ion binding"/>
    <property type="evidence" value="ECO:0007669"/>
    <property type="project" value="UniProtKB-KW"/>
</dbReference>
<evidence type="ECO:0000256" key="1">
    <source>
        <dbReference type="ARBA" id="ARBA00010638"/>
    </source>
</evidence>
<name>A0A143P843_9STAP</name>
<comment type="similarity">
    <text evidence="1 5">Belongs to the 5-formyltetrahydrofolate cyclo-ligase family.</text>
</comment>
<keyword evidence="7" id="KW-0436">Ligase</keyword>
<keyword evidence="5" id="KW-0460">Magnesium</keyword>
<dbReference type="GeneID" id="93726542"/>